<dbReference type="SUPFAM" id="SSF52833">
    <property type="entry name" value="Thioredoxin-like"/>
    <property type="match status" value="1"/>
</dbReference>
<comment type="caution">
    <text evidence="7">The sequence shown here is derived from an EMBL/GenBank/DDBJ whole genome shotgun (WGS) entry which is preliminary data.</text>
</comment>
<dbReference type="InterPro" id="IPR017937">
    <property type="entry name" value="Thioredoxin_CS"/>
</dbReference>
<evidence type="ECO:0000256" key="5">
    <source>
        <dbReference type="SAM" id="MobiDB-lite"/>
    </source>
</evidence>
<dbReference type="PROSITE" id="PS00194">
    <property type="entry name" value="THIOREDOXIN_1"/>
    <property type="match status" value="1"/>
</dbReference>
<dbReference type="GO" id="GO:0016491">
    <property type="term" value="F:oxidoreductase activity"/>
    <property type="evidence" value="ECO:0007669"/>
    <property type="project" value="InterPro"/>
</dbReference>
<evidence type="ECO:0000313" key="7">
    <source>
        <dbReference type="EMBL" id="TWP26680.1"/>
    </source>
</evidence>
<dbReference type="AlphaFoldDB" id="A0A563D915"/>
<accession>A0A563D915</accession>
<reference evidence="7 8" key="1">
    <citation type="submission" date="2019-02" db="EMBL/GenBank/DDBJ databases">
        <title>Apibacter muscae sp. nov.: a novel member of the house fly microbiota.</title>
        <authorList>
            <person name="Park R."/>
        </authorList>
    </citation>
    <scope>NUCLEOTIDE SEQUENCE [LARGE SCALE GENOMIC DNA]</scope>
    <source>
        <strain evidence="7 8">AL1</strain>
    </source>
</reference>
<name>A0A563D915_9FLAO</name>
<dbReference type="OrthoDB" id="9815205at2"/>
<dbReference type="InterPro" id="IPR050553">
    <property type="entry name" value="Thioredoxin_ResA/DsbE_sf"/>
</dbReference>
<feature type="compositionally biased region" description="Polar residues" evidence="5">
    <location>
        <begin position="23"/>
        <end position="40"/>
    </location>
</feature>
<protein>
    <submittedName>
        <fullName evidence="7">TlpA family protein disulfide reductase</fullName>
    </submittedName>
</protein>
<dbReference type="PROSITE" id="PS51257">
    <property type="entry name" value="PROKAR_LIPOPROTEIN"/>
    <property type="match status" value="1"/>
</dbReference>
<feature type="region of interest" description="Disordered" evidence="5">
    <location>
        <begin position="21"/>
        <end position="40"/>
    </location>
</feature>
<keyword evidence="4" id="KW-0676">Redox-active center</keyword>
<dbReference type="RefSeq" id="WP_146293183.1">
    <property type="nucleotide sequence ID" value="NZ_SELH01000025.1"/>
</dbReference>
<sequence length="189" mass="21426">MKKYFYIAMLAATILSCKEKNEGSNTDTKTSISDSLKTNPTDSKVEINDAVETVENTTYKEAQKLYHLDSDTVYVTNYWATWCGPCVQEIPDFVALQEENKDKKVKIIFMNVDESNTQNEVEPFVAKNKMKNVYHISIQDLAENIGKINPDLTQGIPVTVVQKGKHIEGLIGNQSKEFMTSKIQEYSNK</sequence>
<dbReference type="Pfam" id="PF08534">
    <property type="entry name" value="Redoxin"/>
    <property type="match status" value="1"/>
</dbReference>
<dbReference type="InterPro" id="IPR013766">
    <property type="entry name" value="Thioredoxin_domain"/>
</dbReference>
<dbReference type="EMBL" id="SELH01000025">
    <property type="protein sequence ID" value="TWP26680.1"/>
    <property type="molecule type" value="Genomic_DNA"/>
</dbReference>
<feature type="domain" description="Thioredoxin" evidence="6">
    <location>
        <begin position="36"/>
        <end position="188"/>
    </location>
</feature>
<proteinExistence type="predicted"/>
<evidence type="ECO:0000256" key="3">
    <source>
        <dbReference type="ARBA" id="ARBA00023157"/>
    </source>
</evidence>
<evidence type="ECO:0000259" key="6">
    <source>
        <dbReference type="PROSITE" id="PS51352"/>
    </source>
</evidence>
<dbReference type="PANTHER" id="PTHR42852">
    <property type="entry name" value="THIOL:DISULFIDE INTERCHANGE PROTEIN DSBE"/>
    <property type="match status" value="1"/>
</dbReference>
<evidence type="ECO:0000256" key="4">
    <source>
        <dbReference type="ARBA" id="ARBA00023284"/>
    </source>
</evidence>
<comment type="subcellular location">
    <subcellularLocation>
        <location evidence="1">Cell envelope</location>
    </subcellularLocation>
</comment>
<evidence type="ECO:0000256" key="1">
    <source>
        <dbReference type="ARBA" id="ARBA00004196"/>
    </source>
</evidence>
<keyword evidence="2" id="KW-0201">Cytochrome c-type biogenesis</keyword>
<dbReference type="CDD" id="cd02966">
    <property type="entry name" value="TlpA_like_family"/>
    <property type="match status" value="1"/>
</dbReference>
<dbReference type="GO" id="GO:0017004">
    <property type="term" value="P:cytochrome complex assembly"/>
    <property type="evidence" value="ECO:0007669"/>
    <property type="project" value="UniProtKB-KW"/>
</dbReference>
<dbReference type="Gene3D" id="3.40.30.10">
    <property type="entry name" value="Glutaredoxin"/>
    <property type="match status" value="1"/>
</dbReference>
<dbReference type="PANTHER" id="PTHR42852:SF6">
    <property type="entry name" value="THIOL:DISULFIDE INTERCHANGE PROTEIN DSBE"/>
    <property type="match status" value="1"/>
</dbReference>
<evidence type="ECO:0000313" key="8">
    <source>
        <dbReference type="Proteomes" id="UP000319499"/>
    </source>
</evidence>
<organism evidence="7 8">
    <name type="scientific">Apibacter muscae</name>
    <dbReference type="NCBI Taxonomy" id="2509004"/>
    <lineage>
        <taxon>Bacteria</taxon>
        <taxon>Pseudomonadati</taxon>
        <taxon>Bacteroidota</taxon>
        <taxon>Flavobacteriia</taxon>
        <taxon>Flavobacteriales</taxon>
        <taxon>Weeksellaceae</taxon>
        <taxon>Apibacter</taxon>
    </lineage>
</organism>
<dbReference type="GO" id="GO:0030313">
    <property type="term" value="C:cell envelope"/>
    <property type="evidence" value="ECO:0007669"/>
    <property type="project" value="UniProtKB-SubCell"/>
</dbReference>
<keyword evidence="3" id="KW-1015">Disulfide bond</keyword>
<keyword evidence="8" id="KW-1185">Reference proteome</keyword>
<dbReference type="PROSITE" id="PS51352">
    <property type="entry name" value="THIOREDOXIN_2"/>
    <property type="match status" value="1"/>
</dbReference>
<gene>
    <name evidence="7" type="ORF">ETU09_08940</name>
</gene>
<dbReference type="InterPro" id="IPR013740">
    <property type="entry name" value="Redoxin"/>
</dbReference>
<dbReference type="Proteomes" id="UP000319499">
    <property type="component" value="Unassembled WGS sequence"/>
</dbReference>
<dbReference type="InterPro" id="IPR036249">
    <property type="entry name" value="Thioredoxin-like_sf"/>
</dbReference>
<evidence type="ECO:0000256" key="2">
    <source>
        <dbReference type="ARBA" id="ARBA00022748"/>
    </source>
</evidence>